<dbReference type="PANTHER" id="PTHR23421">
    <property type="entry name" value="BETA-GALACTOSIDASE RELATED"/>
    <property type="match status" value="1"/>
</dbReference>
<comment type="catalytic activity">
    <reaction evidence="4">
        <text>Hydrolysis of terminal non-reducing beta-D-galactose residues in beta-D-galactosides.</text>
        <dbReference type="EC" id="3.2.1.23"/>
    </reaction>
</comment>
<dbReference type="EMBL" id="JBHSAM010000014">
    <property type="protein sequence ID" value="MFC4099010.1"/>
    <property type="molecule type" value="Genomic_DNA"/>
</dbReference>
<comment type="caution">
    <text evidence="7">The sequence shown here is derived from an EMBL/GenBank/DDBJ whole genome shotgun (WGS) entry which is preliminary data.</text>
</comment>
<keyword evidence="8" id="KW-1185">Reference proteome</keyword>
<dbReference type="SUPFAM" id="SSF51445">
    <property type="entry name" value="(Trans)glycosidases"/>
    <property type="match status" value="1"/>
</dbReference>
<organism evidence="7 8">
    <name type="scientific">Paenibacillus xanthanilyticus</name>
    <dbReference type="NCBI Taxonomy" id="1783531"/>
    <lineage>
        <taxon>Bacteria</taxon>
        <taxon>Bacillati</taxon>
        <taxon>Bacillota</taxon>
        <taxon>Bacilli</taxon>
        <taxon>Bacillales</taxon>
        <taxon>Paenibacillaceae</taxon>
        <taxon>Paenibacillus</taxon>
    </lineage>
</organism>
<name>A0ABV8K2C7_9BACL</name>
<evidence type="ECO:0000256" key="2">
    <source>
        <dbReference type="ARBA" id="ARBA00022801"/>
    </source>
</evidence>
<dbReference type="InterPro" id="IPR031330">
    <property type="entry name" value="Gly_Hdrlase_35_cat"/>
</dbReference>
<comment type="similarity">
    <text evidence="1 5">Belongs to the glycosyl hydrolase 35 family.</text>
</comment>
<reference evidence="8" key="1">
    <citation type="journal article" date="2019" name="Int. J. Syst. Evol. Microbiol.">
        <title>The Global Catalogue of Microorganisms (GCM) 10K type strain sequencing project: providing services to taxonomists for standard genome sequencing and annotation.</title>
        <authorList>
            <consortium name="The Broad Institute Genomics Platform"/>
            <consortium name="The Broad Institute Genome Sequencing Center for Infectious Disease"/>
            <person name="Wu L."/>
            <person name="Ma J."/>
        </authorList>
    </citation>
    <scope>NUCLEOTIDE SEQUENCE [LARGE SCALE GENOMIC DNA]</scope>
    <source>
        <strain evidence="8">IBRC-M 10987</strain>
    </source>
</reference>
<sequence>MEYTIRARGIRKEIYPSTLRLGGANPQGDEIGFTNYYMEMNGEPYFAICGEFHYSRYPREQWETEIRKMKMSGINIIPTYIFWNHHEEEEGRFDWEGDRNLRAFVELCGRHGIYVILRIGPFCHGEVRNGGLPDWLFGRSFDVRSNDEGYLGYVKRLYDEIGRQAAGLMFKDGGPVVGIQLENEFNASAALWELTAKQGDEYLSGGSGGEAHILRLKELASEAGLIAPIYSITGWGNAPVPVDDVLPLYGGYAYTPWTITAQQREQKPTGEYFFTRYHDNAAIARDFNPPYPKESYPFACCEMGGGMQTWYLARFQVEPESVVAMSMVKIASGCNFIGYYMFHGGTNPVGRTGYLNESSTPRITYDFQAPIGEFGQIRTSNHLLRPLHYFLRRFGARLAPMAVALPADADGLLPEDTASLRHALRTDGRSGFLFVNNYQDHAEMAEHADVRFAVELDEETIRLPRGQAWTIRRNASFFVPLHMDLDGLDLISASAQPVTELASDGARTYFFLMPEGIDGEFVLDSASVVSIEAESGQVERDADGAYRVTVPSAMSGMIRIHRADGAEIRIYAMEAGEAAMLWETEREGERHILFSSSVPIFADGGLELVVSGGNGEASFREYAPTPSVEPSWLYALEGAEASVGRNGWFTTYTATLSEKKTALNVRRIHDHKVVVEIPPDALDGVDDLMLHISYTGNVGYAFSGGQLLHDHFHNGAPWELGLSRFRDRLKGGELVLETTPLRDGPAVFSPDAPMAAERHFEGGAVAKIHRLTAEPVYRAAWKRASR</sequence>
<evidence type="ECO:0000256" key="3">
    <source>
        <dbReference type="ARBA" id="ARBA00023295"/>
    </source>
</evidence>
<dbReference type="PROSITE" id="PS01182">
    <property type="entry name" value="GLYCOSYL_HYDROL_F35"/>
    <property type="match status" value="1"/>
</dbReference>
<accession>A0ABV8K2C7</accession>
<evidence type="ECO:0000256" key="1">
    <source>
        <dbReference type="ARBA" id="ARBA00009809"/>
    </source>
</evidence>
<gene>
    <name evidence="7" type="ORF">ACFOZ8_04995</name>
</gene>
<dbReference type="EC" id="3.2.1.23" evidence="4"/>
<dbReference type="PRINTS" id="PR00742">
    <property type="entry name" value="GLHYDRLASE35"/>
</dbReference>
<dbReference type="InterPro" id="IPR019801">
    <property type="entry name" value="Glyco_hydro_35_CS"/>
</dbReference>
<dbReference type="GO" id="GO:0004565">
    <property type="term" value="F:beta-galactosidase activity"/>
    <property type="evidence" value="ECO:0007669"/>
    <property type="project" value="UniProtKB-EC"/>
</dbReference>
<proteinExistence type="inferred from homology"/>
<dbReference type="RefSeq" id="WP_377717702.1">
    <property type="nucleotide sequence ID" value="NZ_JBHSAM010000014.1"/>
</dbReference>
<dbReference type="Gene3D" id="2.102.20.10">
    <property type="entry name" value="Beta-galactosidase, domain 2"/>
    <property type="match status" value="1"/>
</dbReference>
<evidence type="ECO:0000259" key="6">
    <source>
        <dbReference type="Pfam" id="PF01301"/>
    </source>
</evidence>
<feature type="domain" description="Glycoside hydrolase 35 catalytic" evidence="6">
    <location>
        <begin position="293"/>
        <end position="387"/>
    </location>
</feature>
<dbReference type="InterPro" id="IPR037110">
    <property type="entry name" value="Betagal_dom2_sf"/>
</dbReference>
<evidence type="ECO:0000313" key="7">
    <source>
        <dbReference type="EMBL" id="MFC4099010.1"/>
    </source>
</evidence>
<keyword evidence="3 4" id="KW-0326">Glycosidase</keyword>
<evidence type="ECO:0000256" key="5">
    <source>
        <dbReference type="RuleBase" id="RU003679"/>
    </source>
</evidence>
<feature type="domain" description="Glycoside hydrolase 35 catalytic" evidence="6">
    <location>
        <begin position="40"/>
        <end position="200"/>
    </location>
</feature>
<evidence type="ECO:0000256" key="4">
    <source>
        <dbReference type="RuleBase" id="RU000675"/>
    </source>
</evidence>
<dbReference type="Proteomes" id="UP001595715">
    <property type="component" value="Unassembled WGS sequence"/>
</dbReference>
<dbReference type="InterPro" id="IPR017853">
    <property type="entry name" value="GH"/>
</dbReference>
<evidence type="ECO:0000313" key="8">
    <source>
        <dbReference type="Proteomes" id="UP001595715"/>
    </source>
</evidence>
<dbReference type="Pfam" id="PF01301">
    <property type="entry name" value="Glyco_hydro_35"/>
    <property type="match status" value="2"/>
</dbReference>
<dbReference type="Gene3D" id="3.20.20.80">
    <property type="entry name" value="Glycosidases"/>
    <property type="match status" value="1"/>
</dbReference>
<keyword evidence="2 4" id="KW-0378">Hydrolase</keyword>
<dbReference type="InterPro" id="IPR001944">
    <property type="entry name" value="Glycoside_Hdrlase_35"/>
</dbReference>
<protein>
    <recommendedName>
        <fullName evidence="4">Beta-galactosidase</fullName>
        <ecNumber evidence="4">3.2.1.23</ecNumber>
    </recommendedName>
</protein>